<comment type="similarity">
    <text evidence="1">Belongs to the leguminous lectin family.</text>
</comment>
<dbReference type="EMBL" id="JAAGAX010000003">
    <property type="protein sequence ID" value="KAF2320626.1"/>
    <property type="molecule type" value="Genomic_DNA"/>
</dbReference>
<dbReference type="InterPro" id="IPR019825">
    <property type="entry name" value="Lectin_legB_Mn/Ca_BS"/>
</dbReference>
<dbReference type="AlphaFoldDB" id="A0A6A6N7S6"/>
<protein>
    <recommendedName>
        <fullName evidence="3">Legume lectin domain-containing protein</fullName>
    </recommendedName>
</protein>
<dbReference type="GO" id="GO:0030246">
    <property type="term" value="F:carbohydrate binding"/>
    <property type="evidence" value="ECO:0007669"/>
    <property type="project" value="UniProtKB-KW"/>
</dbReference>
<dbReference type="Proteomes" id="UP000467840">
    <property type="component" value="Chromosome 10"/>
</dbReference>
<evidence type="ECO:0000256" key="2">
    <source>
        <dbReference type="ARBA" id="ARBA00022734"/>
    </source>
</evidence>
<name>A0A6A6N7S6_HEVBR</name>
<dbReference type="SUPFAM" id="SSF49899">
    <property type="entry name" value="Concanavalin A-like lectins/glucanases"/>
    <property type="match status" value="1"/>
</dbReference>
<dbReference type="InterPro" id="IPR013320">
    <property type="entry name" value="ConA-like_dom_sf"/>
</dbReference>
<sequence length="203" mass="22040">MVSLARAGSSGIELQATYRTTSDGLAFFLAPNGSQVPDDSGGECLGLISTCSSSDTTGLAIVAVEFDTYLNNWDPSDNHVGINVNSIRSVAYITLSKSIKNGSKVNARVTYNSQTRYLSLFLTYDDNPVFNRNDSTLSYKIDLSMVLPEWVTVGLSSSTGGFTEIQTFFHGSSTQLKFHPSETTQLKFHPSKTKLAEEEVGRA</sequence>
<dbReference type="Pfam" id="PF00139">
    <property type="entry name" value="Lectin_legB"/>
    <property type="match status" value="1"/>
</dbReference>
<dbReference type="PANTHER" id="PTHR32401:SF49">
    <property type="entry name" value="OS10G0129200 PROTEIN"/>
    <property type="match status" value="1"/>
</dbReference>
<evidence type="ECO:0000313" key="4">
    <source>
        <dbReference type="EMBL" id="KAF2320626.1"/>
    </source>
</evidence>
<proteinExistence type="inferred from homology"/>
<dbReference type="InterPro" id="IPR000985">
    <property type="entry name" value="Lectin_LegA_CS"/>
</dbReference>
<reference evidence="4 5" key="1">
    <citation type="journal article" date="2020" name="Mol. Plant">
        <title>The Chromosome-Based Rubber Tree Genome Provides New Insights into Spurge Genome Evolution and Rubber Biosynthesis.</title>
        <authorList>
            <person name="Liu J."/>
            <person name="Shi C."/>
            <person name="Shi C.C."/>
            <person name="Li W."/>
            <person name="Zhang Q.J."/>
            <person name="Zhang Y."/>
            <person name="Li K."/>
            <person name="Lu H.F."/>
            <person name="Shi C."/>
            <person name="Zhu S.T."/>
            <person name="Xiao Z.Y."/>
            <person name="Nan H."/>
            <person name="Yue Y."/>
            <person name="Zhu X.G."/>
            <person name="Wu Y."/>
            <person name="Hong X.N."/>
            <person name="Fan G.Y."/>
            <person name="Tong Y."/>
            <person name="Zhang D."/>
            <person name="Mao C.L."/>
            <person name="Liu Y.L."/>
            <person name="Hao S.J."/>
            <person name="Liu W.Q."/>
            <person name="Lv M.Q."/>
            <person name="Zhang H.B."/>
            <person name="Liu Y."/>
            <person name="Hu-Tang G.R."/>
            <person name="Wang J.P."/>
            <person name="Wang J.H."/>
            <person name="Sun Y.H."/>
            <person name="Ni S.B."/>
            <person name="Chen W.B."/>
            <person name="Zhang X.C."/>
            <person name="Jiao Y.N."/>
            <person name="Eichler E.E."/>
            <person name="Li G.H."/>
            <person name="Liu X."/>
            <person name="Gao L.Z."/>
        </authorList>
    </citation>
    <scope>NUCLEOTIDE SEQUENCE [LARGE SCALE GENOMIC DNA]</scope>
    <source>
        <strain evidence="5">cv. GT1</strain>
        <tissue evidence="4">Leaf</tissue>
    </source>
</reference>
<dbReference type="PROSITE" id="PS00307">
    <property type="entry name" value="LECTIN_LEGUME_BETA"/>
    <property type="match status" value="1"/>
</dbReference>
<evidence type="ECO:0000256" key="1">
    <source>
        <dbReference type="ARBA" id="ARBA00007606"/>
    </source>
</evidence>
<organism evidence="4 5">
    <name type="scientific">Hevea brasiliensis</name>
    <name type="common">Para rubber tree</name>
    <name type="synonym">Siphonia brasiliensis</name>
    <dbReference type="NCBI Taxonomy" id="3981"/>
    <lineage>
        <taxon>Eukaryota</taxon>
        <taxon>Viridiplantae</taxon>
        <taxon>Streptophyta</taxon>
        <taxon>Embryophyta</taxon>
        <taxon>Tracheophyta</taxon>
        <taxon>Spermatophyta</taxon>
        <taxon>Magnoliopsida</taxon>
        <taxon>eudicotyledons</taxon>
        <taxon>Gunneridae</taxon>
        <taxon>Pentapetalae</taxon>
        <taxon>rosids</taxon>
        <taxon>fabids</taxon>
        <taxon>Malpighiales</taxon>
        <taxon>Euphorbiaceae</taxon>
        <taxon>Crotonoideae</taxon>
        <taxon>Micrandreae</taxon>
        <taxon>Hevea</taxon>
    </lineage>
</organism>
<dbReference type="PROSITE" id="PS00308">
    <property type="entry name" value="LECTIN_LEGUME_ALPHA"/>
    <property type="match status" value="1"/>
</dbReference>
<comment type="caution">
    <text evidence="4">The sequence shown here is derived from an EMBL/GenBank/DDBJ whole genome shotgun (WGS) entry which is preliminary data.</text>
</comment>
<dbReference type="PANTHER" id="PTHR32401">
    <property type="entry name" value="CONCANAVALIN A-LIKE LECTIN FAMILY PROTEIN"/>
    <property type="match status" value="1"/>
</dbReference>
<keyword evidence="5" id="KW-1185">Reference proteome</keyword>
<feature type="domain" description="Legume lectin" evidence="3">
    <location>
        <begin position="18"/>
        <end position="166"/>
    </location>
</feature>
<dbReference type="Gene3D" id="2.60.120.200">
    <property type="match status" value="1"/>
</dbReference>
<dbReference type="CDD" id="cd06899">
    <property type="entry name" value="lectin_legume_LecRK_Arcelin_ConA"/>
    <property type="match status" value="1"/>
</dbReference>
<evidence type="ECO:0000313" key="5">
    <source>
        <dbReference type="Proteomes" id="UP000467840"/>
    </source>
</evidence>
<accession>A0A6A6N7S6</accession>
<keyword evidence="2" id="KW-0430">Lectin</keyword>
<gene>
    <name evidence="4" type="ORF">GH714_029248</name>
</gene>
<dbReference type="InterPro" id="IPR050258">
    <property type="entry name" value="Leguminous_Lectin"/>
</dbReference>
<dbReference type="InterPro" id="IPR001220">
    <property type="entry name" value="Legume_lectin_dom"/>
</dbReference>
<evidence type="ECO:0000259" key="3">
    <source>
        <dbReference type="Pfam" id="PF00139"/>
    </source>
</evidence>